<dbReference type="PANTHER" id="PTHR10343">
    <property type="entry name" value="5'-AMP-ACTIVATED PROTEIN KINASE , BETA SUBUNIT"/>
    <property type="match status" value="1"/>
</dbReference>
<dbReference type="InterPro" id="IPR006828">
    <property type="entry name" value="ASC_dom"/>
</dbReference>
<evidence type="ECO:0000256" key="3">
    <source>
        <dbReference type="ARBA" id="ARBA00022490"/>
    </source>
</evidence>
<dbReference type="GO" id="GO:0031588">
    <property type="term" value="C:nucleotide-activated protein kinase complex"/>
    <property type="evidence" value="ECO:0007669"/>
    <property type="project" value="TreeGrafter"/>
</dbReference>
<feature type="domain" description="Association with the SNF1 complex (ASC)" evidence="5">
    <location>
        <begin position="266"/>
        <end position="374"/>
    </location>
</feature>
<name>A0A1Y2AI22_9FUNG</name>
<dbReference type="Gene3D" id="2.60.40.10">
    <property type="entry name" value="Immunoglobulins"/>
    <property type="match status" value="1"/>
</dbReference>
<evidence type="ECO:0000313" key="7">
    <source>
        <dbReference type="Proteomes" id="UP000193920"/>
    </source>
</evidence>
<dbReference type="EMBL" id="MCOG01000256">
    <property type="protein sequence ID" value="ORY21930.1"/>
    <property type="molecule type" value="Genomic_DNA"/>
</dbReference>
<dbReference type="CDD" id="cd02859">
    <property type="entry name" value="E_set_AMPKbeta_like_N"/>
    <property type="match status" value="1"/>
</dbReference>
<dbReference type="PANTHER" id="PTHR10343:SF84">
    <property type="entry name" value="5'-AMP-ACTIVATED PROTEIN KINASE SUBUNIT BETA-1"/>
    <property type="match status" value="1"/>
</dbReference>
<feature type="compositionally biased region" description="Polar residues" evidence="4">
    <location>
        <begin position="25"/>
        <end position="35"/>
    </location>
</feature>
<dbReference type="InterPro" id="IPR037256">
    <property type="entry name" value="ASC_dom_sf"/>
</dbReference>
<dbReference type="GO" id="GO:0005634">
    <property type="term" value="C:nucleus"/>
    <property type="evidence" value="ECO:0007669"/>
    <property type="project" value="TreeGrafter"/>
</dbReference>
<dbReference type="OrthoDB" id="531008at2759"/>
<dbReference type="Pfam" id="PF04739">
    <property type="entry name" value="AMPKBI"/>
    <property type="match status" value="1"/>
</dbReference>
<dbReference type="InterPro" id="IPR014756">
    <property type="entry name" value="Ig_E-set"/>
</dbReference>
<dbReference type="STRING" id="1754190.A0A1Y2AI22"/>
<evidence type="ECO:0000256" key="1">
    <source>
        <dbReference type="ARBA" id="ARBA00004496"/>
    </source>
</evidence>
<reference evidence="6 7" key="1">
    <citation type="submission" date="2016-08" db="EMBL/GenBank/DDBJ databases">
        <title>A Parts List for Fungal Cellulosomes Revealed by Comparative Genomics.</title>
        <authorList>
            <consortium name="DOE Joint Genome Institute"/>
            <person name="Haitjema C.H."/>
            <person name="Gilmore S.P."/>
            <person name="Henske J.K."/>
            <person name="Solomon K.V."/>
            <person name="De Groot R."/>
            <person name="Kuo A."/>
            <person name="Mondo S.J."/>
            <person name="Salamov A.A."/>
            <person name="Labutti K."/>
            <person name="Zhao Z."/>
            <person name="Chiniquy J."/>
            <person name="Barry K."/>
            <person name="Brewer H.M."/>
            <person name="Purvine S.O."/>
            <person name="Wright A.T."/>
            <person name="Boxma B."/>
            <person name="Van Alen T."/>
            <person name="Hackstein J.H."/>
            <person name="Baker S.E."/>
            <person name="Grigoriev I.V."/>
            <person name="O'Malley M.A."/>
        </authorList>
    </citation>
    <scope>NUCLEOTIDE SEQUENCE [LARGE SCALE GENOMIC DNA]</scope>
    <source>
        <strain evidence="6 7">G1</strain>
    </source>
</reference>
<keyword evidence="7" id="KW-1185">Reference proteome</keyword>
<dbReference type="InterPro" id="IPR032640">
    <property type="entry name" value="AMPK1_CBM"/>
</dbReference>
<protein>
    <submittedName>
        <fullName evidence="6">AMPKBI-domain-containing protein</fullName>
    </submittedName>
</protein>
<dbReference type="GO" id="GO:0007165">
    <property type="term" value="P:signal transduction"/>
    <property type="evidence" value="ECO:0007669"/>
    <property type="project" value="UniProtKB-ARBA"/>
</dbReference>
<dbReference type="InterPro" id="IPR050827">
    <property type="entry name" value="CRP1_MDG1_kinase"/>
</dbReference>
<dbReference type="GO" id="GO:0005737">
    <property type="term" value="C:cytoplasm"/>
    <property type="evidence" value="ECO:0007669"/>
    <property type="project" value="UniProtKB-SubCell"/>
</dbReference>
<comment type="caution">
    <text evidence="6">The sequence shown here is derived from an EMBL/GenBank/DDBJ whole genome shotgun (WGS) entry which is preliminary data.</text>
</comment>
<comment type="similarity">
    <text evidence="2">Belongs to the 5'-AMP-activated protein kinase beta subunit family.</text>
</comment>
<feature type="region of interest" description="Disordered" evidence="4">
    <location>
        <begin position="63"/>
        <end position="85"/>
    </location>
</feature>
<dbReference type="GO" id="GO:0019901">
    <property type="term" value="F:protein kinase binding"/>
    <property type="evidence" value="ECO:0007669"/>
    <property type="project" value="TreeGrafter"/>
</dbReference>
<comment type="subcellular location">
    <subcellularLocation>
        <location evidence="1">Cytoplasm</location>
    </subcellularLocation>
</comment>
<feature type="region of interest" description="Disordered" evidence="4">
    <location>
        <begin position="110"/>
        <end position="161"/>
    </location>
</feature>
<sequence length="377" mass="42166">MGNAQSNQLQNYPNVREYQRKSREGSLSNGSNRVRNSIHGGTAGLVTTKSNIATTETTKAIATATTSGSTSEEPKSQPIISNNNKKLSMYGSSPFVGSPLYFNDHYGKRINRSNSTSRDDLSSPRSLNSSHMLKESYDPNFSSPHSSTKDENTVALPHSNKKSKKTVPTIITWNKGGQNVYLTGTFNNWSAKIPLNKSTNDFSTVINLPVGTHRFKFIVDDVWKCSDELPTASDIDGNLINYIEVTDDSKKDDLFIDNIDSINGYSESPPEEYTDVIPSYLTSTVPNYYSDNINVDYNEDEQPPLLPPHLEKVLLNTHHKNEDPSKEDPMVLPIPNHVVLNHLYTLSIRDGVMALGTTSRYRKKYVTTLYYKPIEFP</sequence>
<dbReference type="SUPFAM" id="SSF160219">
    <property type="entry name" value="AMPKBI-like"/>
    <property type="match status" value="1"/>
</dbReference>
<keyword evidence="3" id="KW-0963">Cytoplasm</keyword>
<dbReference type="InterPro" id="IPR013783">
    <property type="entry name" value="Ig-like_fold"/>
</dbReference>
<dbReference type="AlphaFoldDB" id="A0A1Y2AI22"/>
<proteinExistence type="inferred from homology"/>
<dbReference type="Pfam" id="PF16561">
    <property type="entry name" value="AMPK1_CBM"/>
    <property type="match status" value="1"/>
</dbReference>
<feature type="region of interest" description="Disordered" evidence="4">
    <location>
        <begin position="1"/>
        <end position="42"/>
    </location>
</feature>
<dbReference type="FunFam" id="2.60.40.10:FF:000562">
    <property type="entry name" value="Snf1 kinase complex beta-subunit Gal83"/>
    <property type="match status" value="1"/>
</dbReference>
<organism evidence="6 7">
    <name type="scientific">Neocallimastix californiae</name>
    <dbReference type="NCBI Taxonomy" id="1754190"/>
    <lineage>
        <taxon>Eukaryota</taxon>
        <taxon>Fungi</taxon>
        <taxon>Fungi incertae sedis</taxon>
        <taxon>Chytridiomycota</taxon>
        <taxon>Chytridiomycota incertae sedis</taxon>
        <taxon>Neocallimastigomycetes</taxon>
        <taxon>Neocallimastigales</taxon>
        <taxon>Neocallimastigaceae</taxon>
        <taxon>Neocallimastix</taxon>
    </lineage>
</organism>
<evidence type="ECO:0000259" key="5">
    <source>
        <dbReference type="SMART" id="SM01010"/>
    </source>
</evidence>
<dbReference type="Gene3D" id="6.20.250.60">
    <property type="match status" value="1"/>
</dbReference>
<dbReference type="SMART" id="SM01010">
    <property type="entry name" value="AMPKBI"/>
    <property type="match status" value="1"/>
</dbReference>
<gene>
    <name evidence="6" type="ORF">LY90DRAFT_515821</name>
</gene>
<accession>A0A1Y2AI22</accession>
<evidence type="ECO:0000256" key="2">
    <source>
        <dbReference type="ARBA" id="ARBA00010926"/>
    </source>
</evidence>
<evidence type="ECO:0000313" key="6">
    <source>
        <dbReference type="EMBL" id="ORY21930.1"/>
    </source>
</evidence>
<dbReference type="SUPFAM" id="SSF81296">
    <property type="entry name" value="E set domains"/>
    <property type="match status" value="1"/>
</dbReference>
<dbReference type="Proteomes" id="UP000193920">
    <property type="component" value="Unassembled WGS sequence"/>
</dbReference>
<feature type="compositionally biased region" description="Polar residues" evidence="4">
    <location>
        <begin position="1"/>
        <end position="13"/>
    </location>
</feature>
<evidence type="ECO:0000256" key="4">
    <source>
        <dbReference type="SAM" id="MobiDB-lite"/>
    </source>
</evidence>